<protein>
    <submittedName>
        <fullName evidence="6">Integrase</fullName>
    </submittedName>
</protein>
<dbReference type="GO" id="GO:0006310">
    <property type="term" value="P:DNA recombination"/>
    <property type="evidence" value="ECO:0007669"/>
    <property type="project" value="UniProtKB-KW"/>
</dbReference>
<dbReference type="Gene3D" id="3.30.160.390">
    <property type="entry name" value="Integrase, DNA-binding domain"/>
    <property type="match status" value="1"/>
</dbReference>
<dbReference type="EMBL" id="JACIDB010000010">
    <property type="protein sequence ID" value="MBB3877027.1"/>
    <property type="molecule type" value="Genomic_DNA"/>
</dbReference>
<keyword evidence="3" id="KW-0238">DNA-binding</keyword>
<dbReference type="GO" id="GO:0003677">
    <property type="term" value="F:DNA binding"/>
    <property type="evidence" value="ECO:0007669"/>
    <property type="project" value="UniProtKB-KW"/>
</dbReference>
<dbReference type="RefSeq" id="WP_147036019.1">
    <property type="nucleotide sequence ID" value="NZ_JACIDB010000010.1"/>
</dbReference>
<dbReference type="Pfam" id="PF13356">
    <property type="entry name" value="Arm-DNA-bind_3"/>
    <property type="match status" value="1"/>
</dbReference>
<keyword evidence="7" id="KW-1185">Reference proteome</keyword>
<dbReference type="CDD" id="cd00801">
    <property type="entry name" value="INT_P4_C"/>
    <property type="match status" value="1"/>
</dbReference>
<reference evidence="6 7" key="1">
    <citation type="submission" date="2020-08" db="EMBL/GenBank/DDBJ databases">
        <title>Genomic Encyclopedia of Type Strains, Phase IV (KMG-IV): sequencing the most valuable type-strain genomes for metagenomic binning, comparative biology and taxonomic classification.</title>
        <authorList>
            <person name="Goeker M."/>
        </authorList>
    </citation>
    <scope>NUCLEOTIDE SEQUENCE [LARGE SCALE GENOMIC DNA]</scope>
    <source>
        <strain evidence="6 7">DSM 15581</strain>
    </source>
</reference>
<dbReference type="PANTHER" id="PTHR30629:SF2">
    <property type="entry name" value="PROPHAGE INTEGRASE INTS-RELATED"/>
    <property type="match status" value="1"/>
</dbReference>
<keyword evidence="4" id="KW-0233">DNA recombination</keyword>
<comment type="caution">
    <text evidence="6">The sequence shown here is derived from an EMBL/GenBank/DDBJ whole genome shotgun (WGS) entry which is preliminary data.</text>
</comment>
<name>A0AAW3TVQ5_9SPHN</name>
<evidence type="ECO:0000313" key="6">
    <source>
        <dbReference type="EMBL" id="MBB3877027.1"/>
    </source>
</evidence>
<evidence type="ECO:0000256" key="1">
    <source>
        <dbReference type="ARBA" id="ARBA00008857"/>
    </source>
</evidence>
<keyword evidence="2" id="KW-0229">DNA integration</keyword>
<evidence type="ECO:0000259" key="5">
    <source>
        <dbReference type="PROSITE" id="PS51898"/>
    </source>
</evidence>
<evidence type="ECO:0000313" key="7">
    <source>
        <dbReference type="Proteomes" id="UP000528945"/>
    </source>
</evidence>
<evidence type="ECO:0000256" key="4">
    <source>
        <dbReference type="ARBA" id="ARBA00023172"/>
    </source>
</evidence>
<dbReference type="Gene3D" id="1.10.150.130">
    <property type="match status" value="1"/>
</dbReference>
<gene>
    <name evidence="6" type="ORF">GGR47_003295</name>
</gene>
<dbReference type="InterPro" id="IPR050808">
    <property type="entry name" value="Phage_Integrase"/>
</dbReference>
<evidence type="ECO:0000256" key="3">
    <source>
        <dbReference type="ARBA" id="ARBA00023125"/>
    </source>
</evidence>
<sequence length="456" mass="49749">MGSDGAVFRLTKTAVEKVPRPAPGGRSVAWDVEVKGFGVRVAASGTRTYVLRYRMGGRATPLRTFTIGQHGSPWTVDQARRRALELLAQVRSGVDPAAERAAERGAVARDETGRAERMFAAVADRWFDQHVRGGGLRSLKDVEGVVERDLKPAFAGMTVDEIDKAAVARLVETVGGRSHDAANKAFKWLRQMTNWMVAMGVIAVTPLAGMRMPYKEGRRTRALSLLELVIVWEAVATLPAPFRDLYRLLILLGQRLREVANAPWSEFDMTSGDWLIPGARTKNGRDHVVPLPDQALAIVARIRPDAKARTGPILTTDGKVGISGFSKLKTRVDELVDALVAGTGTTSGGVGLQVGEWVVHDLRRSLTTNCQALGIQLPVTEAILNHVSGSKAGVAGVYHLYDFYDEKADALQRWADLIDAAVARWRDGDVAGVLALDPARRTRRTRTRENRPSSVL</sequence>
<dbReference type="SUPFAM" id="SSF56349">
    <property type="entry name" value="DNA breaking-rejoining enzymes"/>
    <property type="match status" value="1"/>
</dbReference>
<proteinExistence type="inferred from homology"/>
<dbReference type="AlphaFoldDB" id="A0AAW3TVQ5"/>
<dbReference type="InterPro" id="IPR038488">
    <property type="entry name" value="Integrase_DNA-bd_sf"/>
</dbReference>
<dbReference type="PROSITE" id="PS51898">
    <property type="entry name" value="TYR_RECOMBINASE"/>
    <property type="match status" value="1"/>
</dbReference>
<dbReference type="Gene3D" id="1.10.443.10">
    <property type="entry name" value="Intergrase catalytic core"/>
    <property type="match status" value="1"/>
</dbReference>
<comment type="similarity">
    <text evidence="1">Belongs to the 'phage' integrase family.</text>
</comment>
<dbReference type="GO" id="GO:0015074">
    <property type="term" value="P:DNA integration"/>
    <property type="evidence" value="ECO:0007669"/>
    <property type="project" value="UniProtKB-KW"/>
</dbReference>
<accession>A0AAW3TVQ5</accession>
<dbReference type="InterPro" id="IPR025166">
    <property type="entry name" value="Integrase_DNA_bind_dom"/>
</dbReference>
<dbReference type="Proteomes" id="UP000528945">
    <property type="component" value="Unassembled WGS sequence"/>
</dbReference>
<dbReference type="InterPro" id="IPR010998">
    <property type="entry name" value="Integrase_recombinase_N"/>
</dbReference>
<dbReference type="InterPro" id="IPR013762">
    <property type="entry name" value="Integrase-like_cat_sf"/>
</dbReference>
<dbReference type="PANTHER" id="PTHR30629">
    <property type="entry name" value="PROPHAGE INTEGRASE"/>
    <property type="match status" value="1"/>
</dbReference>
<feature type="domain" description="Tyr recombinase" evidence="5">
    <location>
        <begin position="218"/>
        <end position="412"/>
    </location>
</feature>
<dbReference type="InterPro" id="IPR011010">
    <property type="entry name" value="DNA_brk_join_enz"/>
</dbReference>
<organism evidence="6 7">
    <name type="scientific">Sphingomonas aquatilis</name>
    <dbReference type="NCBI Taxonomy" id="93063"/>
    <lineage>
        <taxon>Bacteria</taxon>
        <taxon>Pseudomonadati</taxon>
        <taxon>Pseudomonadota</taxon>
        <taxon>Alphaproteobacteria</taxon>
        <taxon>Sphingomonadales</taxon>
        <taxon>Sphingomonadaceae</taxon>
        <taxon>Sphingomonas</taxon>
    </lineage>
</organism>
<dbReference type="InterPro" id="IPR053876">
    <property type="entry name" value="Phage_int_M"/>
</dbReference>
<dbReference type="Pfam" id="PF00589">
    <property type="entry name" value="Phage_integrase"/>
    <property type="match status" value="1"/>
</dbReference>
<dbReference type="Pfam" id="PF22022">
    <property type="entry name" value="Phage_int_M"/>
    <property type="match status" value="1"/>
</dbReference>
<evidence type="ECO:0000256" key="2">
    <source>
        <dbReference type="ARBA" id="ARBA00022908"/>
    </source>
</evidence>
<dbReference type="InterPro" id="IPR002104">
    <property type="entry name" value="Integrase_catalytic"/>
</dbReference>